<evidence type="ECO:0000313" key="1">
    <source>
        <dbReference type="EMBL" id="MDR6899844.1"/>
    </source>
</evidence>
<organism evidence="1 2">
    <name type="scientific">Rhizobium miluonense</name>
    <dbReference type="NCBI Taxonomy" id="411945"/>
    <lineage>
        <taxon>Bacteria</taxon>
        <taxon>Pseudomonadati</taxon>
        <taxon>Pseudomonadota</taxon>
        <taxon>Alphaproteobacteria</taxon>
        <taxon>Hyphomicrobiales</taxon>
        <taxon>Rhizobiaceae</taxon>
        <taxon>Rhizobium/Agrobacterium group</taxon>
        <taxon>Rhizobium</taxon>
    </lineage>
</organism>
<protein>
    <submittedName>
        <fullName evidence="1">Uncharacterized protein</fullName>
    </submittedName>
</protein>
<evidence type="ECO:0000313" key="2">
    <source>
        <dbReference type="Proteomes" id="UP001250791"/>
    </source>
</evidence>
<proteinExistence type="predicted"/>
<reference evidence="1 2" key="1">
    <citation type="submission" date="2023-07" db="EMBL/GenBank/DDBJ databases">
        <title>Sorghum-associated microbial communities from plants grown in Nebraska, USA.</title>
        <authorList>
            <person name="Schachtman D."/>
        </authorList>
    </citation>
    <scope>NUCLEOTIDE SEQUENCE [LARGE SCALE GENOMIC DNA]</scope>
    <source>
        <strain evidence="1 2">3199</strain>
    </source>
</reference>
<dbReference type="EMBL" id="JAVDUP010000001">
    <property type="protein sequence ID" value="MDR6899844.1"/>
    <property type="molecule type" value="Genomic_DNA"/>
</dbReference>
<accession>A0ABU1SLI5</accession>
<comment type="caution">
    <text evidence="1">The sequence shown here is derived from an EMBL/GenBank/DDBJ whole genome shotgun (WGS) entry which is preliminary data.</text>
</comment>
<name>A0ABU1SLI5_9HYPH</name>
<sequence length="179" mass="19459">MTILARLFGSNTVRLHNTGANRARKAEPALDRFRDLGKWPGVFKEEQSSPLISGHHGALCSGAIWYAFYGWKGAPVFDDHAGGGHTITPMAHEGRFSAQAAKTSRYAAAILCLKEATILLENPRAPTPLSKAQRGALTLLPWFNIHYSVAEWEEGDVDRSHALARSMIEAIGGIALIVV</sequence>
<keyword evidence="2" id="KW-1185">Reference proteome</keyword>
<gene>
    <name evidence="1" type="ORF">J2W52_001432</name>
</gene>
<dbReference type="Proteomes" id="UP001250791">
    <property type="component" value="Unassembled WGS sequence"/>
</dbReference>
<dbReference type="RefSeq" id="WP_162701000.1">
    <property type="nucleotide sequence ID" value="NZ_JAVDUP010000001.1"/>
</dbReference>